<dbReference type="InParanoid" id="A0A5C3PPD5"/>
<organism evidence="1 2">
    <name type="scientific">Polyporus arcularius HHB13444</name>
    <dbReference type="NCBI Taxonomy" id="1314778"/>
    <lineage>
        <taxon>Eukaryota</taxon>
        <taxon>Fungi</taxon>
        <taxon>Dikarya</taxon>
        <taxon>Basidiomycota</taxon>
        <taxon>Agaricomycotina</taxon>
        <taxon>Agaricomycetes</taxon>
        <taxon>Polyporales</taxon>
        <taxon>Polyporaceae</taxon>
        <taxon>Polyporus</taxon>
    </lineage>
</organism>
<proteinExistence type="predicted"/>
<gene>
    <name evidence="1" type="ORF">K466DRAFT_365899</name>
</gene>
<accession>A0A5C3PPD5</accession>
<protein>
    <submittedName>
        <fullName evidence="1">Uncharacterized protein</fullName>
    </submittedName>
</protein>
<evidence type="ECO:0000313" key="1">
    <source>
        <dbReference type="EMBL" id="TFK90809.1"/>
    </source>
</evidence>
<dbReference type="Proteomes" id="UP000308197">
    <property type="component" value="Unassembled WGS sequence"/>
</dbReference>
<name>A0A5C3PPD5_9APHY</name>
<sequence>MQFGLRRPVRRRPILSLLHESRISRSFGRTRVPLVADLLPGGEASPLPRALTHTCLPPAGGSPRPCKDPLLAAYSPDEGECRILDCRRLLYLHAMYTCSRERTKAVLPQGQELEEEVRRRT</sequence>
<evidence type="ECO:0000313" key="2">
    <source>
        <dbReference type="Proteomes" id="UP000308197"/>
    </source>
</evidence>
<dbReference type="EMBL" id="ML211036">
    <property type="protein sequence ID" value="TFK90809.1"/>
    <property type="molecule type" value="Genomic_DNA"/>
</dbReference>
<dbReference type="AlphaFoldDB" id="A0A5C3PPD5"/>
<keyword evidence="2" id="KW-1185">Reference proteome</keyword>
<reference evidence="1 2" key="1">
    <citation type="journal article" date="2019" name="Nat. Ecol. Evol.">
        <title>Megaphylogeny resolves global patterns of mushroom evolution.</title>
        <authorList>
            <person name="Varga T."/>
            <person name="Krizsan K."/>
            <person name="Foldi C."/>
            <person name="Dima B."/>
            <person name="Sanchez-Garcia M."/>
            <person name="Sanchez-Ramirez S."/>
            <person name="Szollosi G.J."/>
            <person name="Szarkandi J.G."/>
            <person name="Papp V."/>
            <person name="Albert L."/>
            <person name="Andreopoulos W."/>
            <person name="Angelini C."/>
            <person name="Antonin V."/>
            <person name="Barry K.W."/>
            <person name="Bougher N.L."/>
            <person name="Buchanan P."/>
            <person name="Buyck B."/>
            <person name="Bense V."/>
            <person name="Catcheside P."/>
            <person name="Chovatia M."/>
            <person name="Cooper J."/>
            <person name="Damon W."/>
            <person name="Desjardin D."/>
            <person name="Finy P."/>
            <person name="Geml J."/>
            <person name="Haridas S."/>
            <person name="Hughes K."/>
            <person name="Justo A."/>
            <person name="Karasinski D."/>
            <person name="Kautmanova I."/>
            <person name="Kiss B."/>
            <person name="Kocsube S."/>
            <person name="Kotiranta H."/>
            <person name="LaButti K.M."/>
            <person name="Lechner B.E."/>
            <person name="Liimatainen K."/>
            <person name="Lipzen A."/>
            <person name="Lukacs Z."/>
            <person name="Mihaltcheva S."/>
            <person name="Morgado L.N."/>
            <person name="Niskanen T."/>
            <person name="Noordeloos M.E."/>
            <person name="Ohm R.A."/>
            <person name="Ortiz-Santana B."/>
            <person name="Ovrebo C."/>
            <person name="Racz N."/>
            <person name="Riley R."/>
            <person name="Savchenko A."/>
            <person name="Shiryaev A."/>
            <person name="Soop K."/>
            <person name="Spirin V."/>
            <person name="Szebenyi C."/>
            <person name="Tomsovsky M."/>
            <person name="Tulloss R.E."/>
            <person name="Uehling J."/>
            <person name="Grigoriev I.V."/>
            <person name="Vagvolgyi C."/>
            <person name="Papp T."/>
            <person name="Martin F.M."/>
            <person name="Miettinen O."/>
            <person name="Hibbett D.S."/>
            <person name="Nagy L.G."/>
        </authorList>
    </citation>
    <scope>NUCLEOTIDE SEQUENCE [LARGE SCALE GENOMIC DNA]</scope>
    <source>
        <strain evidence="1 2">HHB13444</strain>
    </source>
</reference>